<evidence type="ECO:0000259" key="1">
    <source>
        <dbReference type="Pfam" id="PF01636"/>
    </source>
</evidence>
<evidence type="ECO:0000313" key="2">
    <source>
        <dbReference type="EMBL" id="MBF4553539.1"/>
    </source>
</evidence>
<gene>
    <name evidence="2" type="ORF">IRY30_05525</name>
</gene>
<keyword evidence="3" id="KW-1185">Reference proteome</keyword>
<sequence>MHQQTVNAAASVLAARFGGTPELSHAEDLGGSGASLVLRCRVSPNPFLQERTVVIKQLPQFVRTSNEQGDLHADELALIREIVAYQYTNTLPEQVRPGPLLLAYDVDQRMLILSDAGDGQNFTDVLQLEDESARKTAVRKLGRALGRMHASTFGGADNYDTLLKRQCQRFRINPETVIDSDIDIANLITQGIELAKKNQVQLDPTVVRFAQVAIERQGRSDMRSFTPFDLTPDNIMVHKNVVFLDFEWASFRDIVFDVACVIVGFPQDDTTPALTDAECAEFLAAWSAEFGQVWPMAKDPDALADLLMSALIGWSFMSFYMLQQGMQMSRKATRRVYYTDEPANEAARDFLGMTAEQASDMATTIDAIHRFAQRYDNPQFAEVTHFTGRLKRALATQGGHPLLPPTVAS</sequence>
<name>A0ABR9ZKS5_9CORY</name>
<organism evidence="2 3">
    <name type="scientific">Corynebacterium suicordis DSM 45110</name>
    <dbReference type="NCBI Taxonomy" id="1121369"/>
    <lineage>
        <taxon>Bacteria</taxon>
        <taxon>Bacillati</taxon>
        <taxon>Actinomycetota</taxon>
        <taxon>Actinomycetes</taxon>
        <taxon>Mycobacteriales</taxon>
        <taxon>Corynebacteriaceae</taxon>
        <taxon>Corynebacterium</taxon>
    </lineage>
</organism>
<dbReference type="Pfam" id="PF01636">
    <property type="entry name" value="APH"/>
    <property type="match status" value="1"/>
</dbReference>
<protein>
    <submittedName>
        <fullName evidence="2">Phosphotransferase</fullName>
    </submittedName>
</protein>
<dbReference type="Proteomes" id="UP000635902">
    <property type="component" value="Unassembled WGS sequence"/>
</dbReference>
<evidence type="ECO:0000313" key="3">
    <source>
        <dbReference type="Proteomes" id="UP000635902"/>
    </source>
</evidence>
<dbReference type="InterPro" id="IPR011009">
    <property type="entry name" value="Kinase-like_dom_sf"/>
</dbReference>
<dbReference type="InterPro" id="IPR002575">
    <property type="entry name" value="Aminoglycoside_PTrfase"/>
</dbReference>
<feature type="domain" description="Aminoglycoside phosphotransferase" evidence="1">
    <location>
        <begin position="119"/>
        <end position="286"/>
    </location>
</feature>
<reference evidence="2 3" key="1">
    <citation type="submission" date="2020-10" db="EMBL/GenBank/DDBJ databases">
        <title>Novel species in genus Corynebacterium.</title>
        <authorList>
            <person name="Zhang G."/>
        </authorList>
    </citation>
    <scope>NUCLEOTIDE SEQUENCE [LARGE SCALE GENOMIC DNA]</scope>
    <source>
        <strain evidence="2 3">DSM 45110</strain>
    </source>
</reference>
<accession>A0ABR9ZKS5</accession>
<dbReference type="Gene3D" id="3.90.1200.10">
    <property type="match status" value="1"/>
</dbReference>
<dbReference type="EMBL" id="JADKMY010000001">
    <property type="protein sequence ID" value="MBF4553539.1"/>
    <property type="molecule type" value="Genomic_DNA"/>
</dbReference>
<comment type="caution">
    <text evidence="2">The sequence shown here is derived from an EMBL/GenBank/DDBJ whole genome shotgun (WGS) entry which is preliminary data.</text>
</comment>
<dbReference type="SUPFAM" id="SSF56112">
    <property type="entry name" value="Protein kinase-like (PK-like)"/>
    <property type="match status" value="1"/>
</dbReference>
<proteinExistence type="predicted"/>